<feature type="transmembrane region" description="Helical" evidence="2">
    <location>
        <begin position="75"/>
        <end position="92"/>
    </location>
</feature>
<dbReference type="EMBL" id="VLTN01000019">
    <property type="protein sequence ID" value="KAA0152833.1"/>
    <property type="molecule type" value="Genomic_DNA"/>
</dbReference>
<feature type="compositionally biased region" description="Basic residues" evidence="1">
    <location>
        <begin position="447"/>
        <end position="456"/>
    </location>
</feature>
<feature type="compositionally biased region" description="Low complexity" evidence="1">
    <location>
        <begin position="567"/>
        <end position="576"/>
    </location>
</feature>
<feature type="region of interest" description="Disordered" evidence="1">
    <location>
        <begin position="210"/>
        <end position="279"/>
    </location>
</feature>
<protein>
    <submittedName>
        <fullName evidence="3">Uncharacterized protein</fullName>
    </submittedName>
</protein>
<name>A0A5A8CIE8_CAFRO</name>
<feature type="compositionally biased region" description="Acidic residues" evidence="1">
    <location>
        <begin position="577"/>
        <end position="587"/>
    </location>
</feature>
<feature type="transmembrane region" description="Helical" evidence="2">
    <location>
        <begin position="152"/>
        <end position="174"/>
    </location>
</feature>
<dbReference type="AlphaFoldDB" id="A0A5A8CIE8"/>
<feature type="region of interest" description="Disordered" evidence="1">
    <location>
        <begin position="483"/>
        <end position="519"/>
    </location>
</feature>
<accession>A0A5A8CIE8</accession>
<feature type="transmembrane region" description="Helical" evidence="2">
    <location>
        <begin position="340"/>
        <end position="358"/>
    </location>
</feature>
<organism evidence="3 4">
    <name type="scientific">Cafeteria roenbergensis</name>
    <name type="common">Marine flagellate</name>
    <dbReference type="NCBI Taxonomy" id="33653"/>
    <lineage>
        <taxon>Eukaryota</taxon>
        <taxon>Sar</taxon>
        <taxon>Stramenopiles</taxon>
        <taxon>Bigyra</taxon>
        <taxon>Opalozoa</taxon>
        <taxon>Bicosoecida</taxon>
        <taxon>Cafeteriaceae</taxon>
        <taxon>Cafeteria</taxon>
    </lineage>
</organism>
<feature type="region of interest" description="Disordered" evidence="1">
    <location>
        <begin position="306"/>
        <end position="331"/>
    </location>
</feature>
<keyword evidence="2" id="KW-1133">Transmembrane helix</keyword>
<evidence type="ECO:0000256" key="2">
    <source>
        <dbReference type="SAM" id="Phobius"/>
    </source>
</evidence>
<feature type="compositionally biased region" description="Polar residues" evidence="1">
    <location>
        <begin position="210"/>
        <end position="225"/>
    </location>
</feature>
<comment type="caution">
    <text evidence="3">The sequence shown here is derived from an EMBL/GenBank/DDBJ whole genome shotgun (WGS) entry which is preliminary data.</text>
</comment>
<keyword evidence="4" id="KW-1185">Reference proteome</keyword>
<evidence type="ECO:0000256" key="1">
    <source>
        <dbReference type="SAM" id="MobiDB-lite"/>
    </source>
</evidence>
<evidence type="ECO:0000313" key="3">
    <source>
        <dbReference type="EMBL" id="KAA0152833.1"/>
    </source>
</evidence>
<sequence length="612" mass="63441">MAVAQDATGVPREWLVQLGSGWYAFIGTSGVAFALATTYACSQFLHRTLELSRAAKRSRSVAARSGGCTTEYRRLMMGLSTVALALRTLWHLDPASFEGILPRAVSFLLLRVPQCVLFLQALFVVAFTRRFTISMLKLSRIKSKITVGRYKYVFAVVAVLLVVAVACGFVGSLGTLATPLHLAEQGIFASVAVFTTTAGFVFARGFRAATSSTGAPSPVATQSPLTLPPGRSKALPAPPRAAAQPPGGAQAAAPASDAAGAVTRAASAPDAASDGVGGDGRWANPIVRLSRSFRMSFRSSRSIFSSASGSGFGSGSPTQAGQGQSVRARRGSRMAAQMQGAVFVGIAGAVGMGAALAWSVATGLPTPQEWLSFTALFRALELVLASSALYTVASARNRLARPVCPYHLLDFALCKQERPSLGRDMSFRSRLQLQVLASTASPAAKQPRGRVPRSRASRTYGPQGALVPDADAGGQSLATAQLGPARAQLASRDARAKFARPAPPPKPSNRVPSALAATAAEPSTCHAQGADCLPADSQVGAVGGGIDDAELLDGSDRKRAPSGTALSESDGAGSSSDECDSESDGSDSDSARGTRLPRMPRVSVLSWTAEKS</sequence>
<feature type="transmembrane region" description="Helical" evidence="2">
    <location>
        <begin position="20"/>
        <end position="41"/>
    </location>
</feature>
<feature type="transmembrane region" description="Helical" evidence="2">
    <location>
        <begin position="104"/>
        <end position="131"/>
    </location>
</feature>
<feature type="compositionally biased region" description="Low complexity" evidence="1">
    <location>
        <begin position="240"/>
        <end position="261"/>
    </location>
</feature>
<evidence type="ECO:0000313" key="4">
    <source>
        <dbReference type="Proteomes" id="UP000323011"/>
    </source>
</evidence>
<feature type="region of interest" description="Disordered" evidence="1">
    <location>
        <begin position="438"/>
        <end position="471"/>
    </location>
</feature>
<feature type="transmembrane region" description="Helical" evidence="2">
    <location>
        <begin position="186"/>
        <end position="203"/>
    </location>
</feature>
<feature type="region of interest" description="Disordered" evidence="1">
    <location>
        <begin position="544"/>
        <end position="612"/>
    </location>
</feature>
<keyword evidence="2" id="KW-0472">Membrane</keyword>
<proteinExistence type="predicted"/>
<gene>
    <name evidence="3" type="ORF">FNF29_03720</name>
</gene>
<dbReference type="Proteomes" id="UP000323011">
    <property type="component" value="Unassembled WGS sequence"/>
</dbReference>
<keyword evidence="2" id="KW-0812">Transmembrane</keyword>
<reference evidence="3 4" key="1">
    <citation type="submission" date="2019-07" db="EMBL/GenBank/DDBJ databases">
        <title>Genomes of Cafeteria roenbergensis.</title>
        <authorList>
            <person name="Fischer M.G."/>
            <person name="Hackl T."/>
            <person name="Roman M."/>
        </authorList>
    </citation>
    <scope>NUCLEOTIDE SEQUENCE [LARGE SCALE GENOMIC DNA]</scope>
    <source>
        <strain evidence="3 4">BVI</strain>
    </source>
</reference>